<dbReference type="SUPFAM" id="SSF53448">
    <property type="entry name" value="Nucleotide-diphospho-sugar transferases"/>
    <property type="match status" value="1"/>
</dbReference>
<dbReference type="Gene3D" id="3.90.550.10">
    <property type="entry name" value="Spore Coat Polysaccharide Biosynthesis Protein SpsA, Chain A"/>
    <property type="match status" value="1"/>
</dbReference>
<dbReference type="RefSeq" id="WP_308956778.1">
    <property type="nucleotide sequence ID" value="NZ_JAVICY010000022.1"/>
</dbReference>
<dbReference type="EC" id="2.4.-.-" evidence="2"/>
<dbReference type="Pfam" id="PF00535">
    <property type="entry name" value="Glycos_transf_2"/>
    <property type="match status" value="1"/>
</dbReference>
<sequence>MKISVIMSVYNEPLCWLEQSIDSVLNQTIPVFEFIIVNDNPDRVELNDFLKKYEENYSNIIIIKNIENIGLIGSLNIAIIKASGDYIARMDADDISLANRFELQVKYLNEQNSDLIGSNINFVDEKGIKFAQSDKVLTHKYILKLLESGTIAIVHPTFFGKAAVFKNCFYNENAFYAEDMEFLVHASSRGYILGNCPQVLLNCRYSNSSITKLKTIQMENTVQNIKYSFKMFKKTREYAFLVKGNSVSTTENSTAILIKEYFSNARSNYSEKKYIKMVYFLTKAFISSPSSFINSFRYRALSIYYRFLEKLS</sequence>
<comment type="caution">
    <text evidence="2">The sequence shown here is derived from an EMBL/GenBank/DDBJ whole genome shotgun (WGS) entry which is preliminary data.</text>
</comment>
<keyword evidence="2" id="KW-0328">Glycosyltransferase</keyword>
<feature type="domain" description="Glycosyltransferase 2-like" evidence="1">
    <location>
        <begin position="4"/>
        <end position="163"/>
    </location>
</feature>
<dbReference type="Proteomes" id="UP001243195">
    <property type="component" value="Unassembled WGS sequence"/>
</dbReference>
<evidence type="ECO:0000313" key="2">
    <source>
        <dbReference type="EMBL" id="MDQ9072415.1"/>
    </source>
</evidence>
<dbReference type="InterPro" id="IPR029044">
    <property type="entry name" value="Nucleotide-diphossugar_trans"/>
</dbReference>
<evidence type="ECO:0000313" key="3">
    <source>
        <dbReference type="Proteomes" id="UP001243195"/>
    </source>
</evidence>
<organism evidence="2 3">
    <name type="scientific">Acinetobacter gerneri</name>
    <dbReference type="NCBI Taxonomy" id="202952"/>
    <lineage>
        <taxon>Bacteria</taxon>
        <taxon>Pseudomonadati</taxon>
        <taxon>Pseudomonadota</taxon>
        <taxon>Gammaproteobacteria</taxon>
        <taxon>Moraxellales</taxon>
        <taxon>Moraxellaceae</taxon>
        <taxon>Acinetobacter</taxon>
    </lineage>
</organism>
<reference evidence="2" key="1">
    <citation type="submission" date="2023-08" db="EMBL/GenBank/DDBJ databases">
        <title>Emergence of clinically-relevant ST2 carbapenem-resistant Acinetobacter baumannii strains in hospital sewages in Zhejiang, East of China.</title>
        <authorList>
            <person name="Kaichao C."/>
            <person name="Zhang R."/>
        </authorList>
    </citation>
    <scope>NUCLEOTIDE SEQUENCE</scope>
    <source>
        <strain evidence="2">M-SY-60</strain>
    </source>
</reference>
<dbReference type="PANTHER" id="PTHR22916:SF3">
    <property type="entry name" value="UDP-GLCNAC:BETAGAL BETA-1,3-N-ACETYLGLUCOSAMINYLTRANSFERASE-LIKE PROTEIN 1"/>
    <property type="match status" value="1"/>
</dbReference>
<dbReference type="GO" id="GO:0016758">
    <property type="term" value="F:hexosyltransferase activity"/>
    <property type="evidence" value="ECO:0007669"/>
    <property type="project" value="UniProtKB-ARBA"/>
</dbReference>
<name>A0AAW8JLG5_9GAMM</name>
<accession>A0AAW8JLG5</accession>
<protein>
    <submittedName>
        <fullName evidence="2">Glycosyltransferase</fullName>
        <ecNumber evidence="2">2.4.-.-</ecNumber>
    </submittedName>
</protein>
<dbReference type="InterPro" id="IPR001173">
    <property type="entry name" value="Glyco_trans_2-like"/>
</dbReference>
<proteinExistence type="predicted"/>
<gene>
    <name evidence="2" type="ORF">RFH51_13220</name>
</gene>
<dbReference type="AlphaFoldDB" id="A0AAW8JLG5"/>
<dbReference type="EMBL" id="JAVIDA010000019">
    <property type="protein sequence ID" value="MDQ9072415.1"/>
    <property type="molecule type" value="Genomic_DNA"/>
</dbReference>
<keyword evidence="2" id="KW-0808">Transferase</keyword>
<dbReference type="PANTHER" id="PTHR22916">
    <property type="entry name" value="GLYCOSYLTRANSFERASE"/>
    <property type="match status" value="1"/>
</dbReference>
<evidence type="ECO:0000259" key="1">
    <source>
        <dbReference type="Pfam" id="PF00535"/>
    </source>
</evidence>